<evidence type="ECO:0000313" key="5">
    <source>
        <dbReference type="Proteomes" id="UP000760480"/>
    </source>
</evidence>
<evidence type="ECO:0000256" key="1">
    <source>
        <dbReference type="ARBA" id="ARBA00010285"/>
    </source>
</evidence>
<protein>
    <submittedName>
        <fullName evidence="4">Nitrogen fixation protein NifX</fullName>
    </submittedName>
</protein>
<dbReference type="CDD" id="cd00853">
    <property type="entry name" value="NifX"/>
    <property type="match status" value="1"/>
</dbReference>
<keyword evidence="2" id="KW-0535">Nitrogen fixation</keyword>
<comment type="caution">
    <text evidence="4">The sequence shown here is derived from an EMBL/GenBank/DDBJ whole genome shotgun (WGS) entry which is preliminary data.</text>
</comment>
<gene>
    <name evidence="4" type="ORF">E4P82_12920</name>
</gene>
<organism evidence="4 5">
    <name type="scientific">Candidatus Competibacter phosphatis</name>
    <dbReference type="NCBI Taxonomy" id="221280"/>
    <lineage>
        <taxon>Bacteria</taxon>
        <taxon>Pseudomonadati</taxon>
        <taxon>Pseudomonadota</taxon>
        <taxon>Gammaproteobacteria</taxon>
        <taxon>Candidatus Competibacteraceae</taxon>
        <taxon>Candidatus Competibacter</taxon>
    </lineage>
</organism>
<accession>A0ABX1TKW1</accession>
<evidence type="ECO:0000259" key="3">
    <source>
        <dbReference type="Pfam" id="PF02579"/>
    </source>
</evidence>
<dbReference type="EMBL" id="SPMZ01000036">
    <property type="protein sequence ID" value="NMQ20018.1"/>
    <property type="molecule type" value="Genomic_DNA"/>
</dbReference>
<dbReference type="Proteomes" id="UP000760480">
    <property type="component" value="Unassembled WGS sequence"/>
</dbReference>
<keyword evidence="5" id="KW-1185">Reference proteome</keyword>
<dbReference type="InterPro" id="IPR003731">
    <property type="entry name" value="Di-Nase_FeMo-co_biosynth"/>
</dbReference>
<feature type="domain" description="Dinitrogenase iron-molybdenum cofactor biosynthesis" evidence="3">
    <location>
        <begin position="33"/>
        <end position="126"/>
    </location>
</feature>
<reference evidence="4 5" key="1">
    <citation type="submission" date="2019-03" db="EMBL/GenBank/DDBJ databases">
        <title>Metabolic reconstructions from genomes of highly enriched 'Candidatus Accumulibacter' and 'Candidatus Competibacter' bioreactor populations.</title>
        <authorList>
            <person name="Annavajhala M.K."/>
            <person name="Welles L."/>
            <person name="Abbas B."/>
            <person name="Sorokin D."/>
            <person name="Park H."/>
            <person name="Van Loosdrecht M."/>
            <person name="Chandran K."/>
        </authorList>
    </citation>
    <scope>NUCLEOTIDE SEQUENCE [LARGE SCALE GENOMIC DNA]</scope>
    <source>
        <strain evidence="4 5">SBR_G</strain>
    </source>
</reference>
<comment type="similarity">
    <text evidence="1">Belongs to the NifX/NifY family.</text>
</comment>
<proteinExistence type="inferred from homology"/>
<evidence type="ECO:0000256" key="2">
    <source>
        <dbReference type="ARBA" id="ARBA00023231"/>
    </source>
</evidence>
<dbReference type="InterPro" id="IPR034169">
    <property type="entry name" value="NifX-like"/>
</dbReference>
<dbReference type="SUPFAM" id="SSF53146">
    <property type="entry name" value="Nitrogenase accessory factor-like"/>
    <property type="match status" value="1"/>
</dbReference>
<sequence length="161" mass="17771">MKLRRHLWIVTGGTEGAAMTTTTVRLAFASSDRKRVDQHFGSACGLAIYAVNEQQATLLEFAQFGDLEQDGHEDKLTTKLALVRDCAAVYCQAIGGSAIRQLLAVGVQPIRVEENVPVERLLNEAQAALRAGTAPWLPGVRRQRNDDPHRFEAMEAEGWQE</sequence>
<dbReference type="InterPro" id="IPR036105">
    <property type="entry name" value="DiNase_FeMo-co_biosyn_sf"/>
</dbReference>
<dbReference type="InterPro" id="IPR051840">
    <property type="entry name" value="NifX/NifY_domain"/>
</dbReference>
<name>A0ABX1TKW1_9GAMM</name>
<dbReference type="PANTHER" id="PTHR33937:SF1">
    <property type="entry name" value="IRON-MOLIBDENUM COFACTOR PROCESSING PROTEIN"/>
    <property type="match status" value="1"/>
</dbReference>
<evidence type="ECO:0000313" key="4">
    <source>
        <dbReference type="EMBL" id="NMQ20018.1"/>
    </source>
</evidence>
<dbReference type="Gene3D" id="3.30.420.130">
    <property type="entry name" value="Dinitrogenase iron-molybdenum cofactor biosynthesis domain"/>
    <property type="match status" value="1"/>
</dbReference>
<dbReference type="PANTHER" id="PTHR33937">
    <property type="entry name" value="IRON-MOLYBDENUM PROTEIN-RELATED-RELATED"/>
    <property type="match status" value="1"/>
</dbReference>
<dbReference type="Pfam" id="PF02579">
    <property type="entry name" value="Nitro_FeMo-Co"/>
    <property type="match status" value="1"/>
</dbReference>